<dbReference type="InterPro" id="IPR000477">
    <property type="entry name" value="RT_dom"/>
</dbReference>
<proteinExistence type="predicted"/>
<dbReference type="Gene3D" id="2.40.70.10">
    <property type="entry name" value="Acid Proteases"/>
    <property type="match status" value="1"/>
</dbReference>
<evidence type="ECO:0000259" key="1">
    <source>
        <dbReference type="Pfam" id="PF00078"/>
    </source>
</evidence>
<gene>
    <name evidence="3" type="primary">LOC110751178</name>
</gene>
<dbReference type="Pfam" id="PF00078">
    <property type="entry name" value="RVT_1"/>
    <property type="match status" value="1"/>
</dbReference>
<dbReference type="AlphaFoldDB" id="A0A6P5RR06"/>
<keyword evidence="2" id="KW-1185">Reference proteome</keyword>
<organism evidence="2 3">
    <name type="scientific">Prunus avium</name>
    <name type="common">Cherry</name>
    <name type="synonym">Cerasus avium</name>
    <dbReference type="NCBI Taxonomy" id="42229"/>
    <lineage>
        <taxon>Eukaryota</taxon>
        <taxon>Viridiplantae</taxon>
        <taxon>Streptophyta</taxon>
        <taxon>Embryophyta</taxon>
        <taxon>Tracheophyta</taxon>
        <taxon>Spermatophyta</taxon>
        <taxon>Magnoliopsida</taxon>
        <taxon>eudicotyledons</taxon>
        <taxon>Gunneridae</taxon>
        <taxon>Pentapetalae</taxon>
        <taxon>rosids</taxon>
        <taxon>fabids</taxon>
        <taxon>Rosales</taxon>
        <taxon>Rosaceae</taxon>
        <taxon>Amygdaloideae</taxon>
        <taxon>Amygdaleae</taxon>
        <taxon>Prunus</taxon>
    </lineage>
</organism>
<dbReference type="KEGG" id="pavi:110751178"/>
<protein>
    <submittedName>
        <fullName evidence="3">Uncharacterized protein LOC110751178</fullName>
    </submittedName>
</protein>
<dbReference type="Proteomes" id="UP000515124">
    <property type="component" value="Unplaced"/>
</dbReference>
<dbReference type="SUPFAM" id="SSF56672">
    <property type="entry name" value="DNA/RNA polymerases"/>
    <property type="match status" value="1"/>
</dbReference>
<feature type="domain" description="Reverse transcriptase" evidence="1">
    <location>
        <begin position="196"/>
        <end position="311"/>
    </location>
</feature>
<dbReference type="InterPro" id="IPR043502">
    <property type="entry name" value="DNA/RNA_pol_sf"/>
</dbReference>
<dbReference type="RefSeq" id="XP_021807305.1">
    <property type="nucleotide sequence ID" value="XM_021951613.1"/>
</dbReference>
<dbReference type="Gene3D" id="3.10.10.10">
    <property type="entry name" value="HIV Type 1 Reverse Transcriptase, subunit A, domain 1"/>
    <property type="match status" value="1"/>
</dbReference>
<dbReference type="GeneID" id="110751178"/>
<name>A0A6P5RR06_PRUAV</name>
<dbReference type="InterPro" id="IPR021109">
    <property type="entry name" value="Peptidase_aspartic_dom_sf"/>
</dbReference>
<dbReference type="PANTHER" id="PTHR24559">
    <property type="entry name" value="TRANSPOSON TY3-I GAG-POL POLYPROTEIN"/>
    <property type="match status" value="1"/>
</dbReference>
<dbReference type="CDD" id="cd01647">
    <property type="entry name" value="RT_LTR"/>
    <property type="match status" value="1"/>
</dbReference>
<accession>A0A6P5RR06</accession>
<dbReference type="InterPro" id="IPR053134">
    <property type="entry name" value="RNA-dir_DNA_polymerase"/>
</dbReference>
<evidence type="ECO:0000313" key="2">
    <source>
        <dbReference type="Proteomes" id="UP000515124"/>
    </source>
</evidence>
<dbReference type="PANTHER" id="PTHR24559:SF431">
    <property type="entry name" value="RNA-DIRECTED DNA POLYMERASE HOMOLOG"/>
    <property type="match status" value="1"/>
</dbReference>
<reference evidence="3" key="1">
    <citation type="submission" date="2025-08" db="UniProtKB">
        <authorList>
            <consortium name="RefSeq"/>
        </authorList>
    </citation>
    <scope>IDENTIFICATION</scope>
</reference>
<evidence type="ECO:0000313" key="3">
    <source>
        <dbReference type="RefSeq" id="XP_021807305.1"/>
    </source>
</evidence>
<sequence length="334" mass="37144">MPHNDALVISIQITQAMVDRIHADEGSAANILQLAVIQQMGLEAKINKTAKSLTGFNGTTTVTVGTIDLDVYSPPIISSQTFMVINEVSPYNGILGRPWIGKINAITSATHQKIRYPIPGSGVGEINSDQAMARRCSTQGLKKSKQTQFLLVSQKRRNFAPERVAIIEAEIDKLLAAGFIKEVSYSEWLANVVLVAKQEKGKWRVCVDYTDLNKAWPKDNFPLPRIDQLVDSISGNQLLSFMDAYSGYNQIMMHEDDKAKTSFIIERGTYCYKVMPFGVKNVGATYQGLVNKIFKEQIGRTMEVYVDDMLVKPPKVQITSKTSPRHSVCYTCIA</sequence>